<organism evidence="3 4">
    <name type="scientific">Bradyrhizobium erythrophlei</name>
    <dbReference type="NCBI Taxonomy" id="1437360"/>
    <lineage>
        <taxon>Bacteria</taxon>
        <taxon>Pseudomonadati</taxon>
        <taxon>Pseudomonadota</taxon>
        <taxon>Alphaproteobacteria</taxon>
        <taxon>Hyphomicrobiales</taxon>
        <taxon>Nitrobacteraceae</taxon>
        <taxon>Bradyrhizobium</taxon>
    </lineage>
</organism>
<dbReference type="AlphaFoldDB" id="A0A1M5SQ19"/>
<sequence>MRVFHAAAVIAILAGPAYAQTQQPVPRYGEAPKDKTPQQIEADQAAERAYKNSLSNIPDKGPSDPWGNMRSDSAPKAVAKTTVPAKRAKADSAAK</sequence>
<evidence type="ECO:0000256" key="1">
    <source>
        <dbReference type="SAM" id="MobiDB-lite"/>
    </source>
</evidence>
<proteinExistence type="predicted"/>
<evidence type="ECO:0000313" key="3">
    <source>
        <dbReference type="EMBL" id="SHH40611.1"/>
    </source>
</evidence>
<feature type="signal peptide" evidence="2">
    <location>
        <begin position="1"/>
        <end position="19"/>
    </location>
</feature>
<evidence type="ECO:0000256" key="2">
    <source>
        <dbReference type="SAM" id="SignalP"/>
    </source>
</evidence>
<dbReference type="RefSeq" id="WP_079603453.1">
    <property type="nucleotide sequence ID" value="NZ_LT670817.1"/>
</dbReference>
<dbReference type="OrthoDB" id="8140159at2"/>
<dbReference type="Proteomes" id="UP000189796">
    <property type="component" value="Chromosome I"/>
</dbReference>
<keyword evidence="2" id="KW-0732">Signal</keyword>
<name>A0A1M5SQ19_9BRAD</name>
<reference evidence="3 4" key="1">
    <citation type="submission" date="2016-11" db="EMBL/GenBank/DDBJ databases">
        <authorList>
            <person name="Jaros S."/>
            <person name="Januszkiewicz K."/>
            <person name="Wedrychowicz H."/>
        </authorList>
    </citation>
    <scope>NUCLEOTIDE SEQUENCE [LARGE SCALE GENOMIC DNA]</scope>
    <source>
        <strain evidence="3 4">GAS138</strain>
    </source>
</reference>
<accession>A0A1M5SQ19</accession>
<protein>
    <submittedName>
        <fullName evidence="3">Uncharacterized protein</fullName>
    </submittedName>
</protein>
<dbReference type="EMBL" id="LT670817">
    <property type="protein sequence ID" value="SHH40611.1"/>
    <property type="molecule type" value="Genomic_DNA"/>
</dbReference>
<evidence type="ECO:0000313" key="4">
    <source>
        <dbReference type="Proteomes" id="UP000189796"/>
    </source>
</evidence>
<feature type="region of interest" description="Disordered" evidence="1">
    <location>
        <begin position="54"/>
        <end position="95"/>
    </location>
</feature>
<feature type="chain" id="PRO_5009913775" evidence="2">
    <location>
        <begin position="20"/>
        <end position="95"/>
    </location>
</feature>
<gene>
    <name evidence="3" type="ORF">SAMN05443248_4696</name>
</gene>